<dbReference type="PANTHER" id="PTHR33392">
    <property type="entry name" value="POLYISOPRENYL-TEICHOIC ACID--PEPTIDOGLYCAN TEICHOIC ACID TRANSFERASE TAGU"/>
    <property type="match status" value="1"/>
</dbReference>
<keyword evidence="4" id="KW-1185">Reference proteome</keyword>
<evidence type="ECO:0000313" key="4">
    <source>
        <dbReference type="Proteomes" id="UP001575652"/>
    </source>
</evidence>
<dbReference type="InterPro" id="IPR004474">
    <property type="entry name" value="LytR_CpsA_psr"/>
</dbReference>
<dbReference type="NCBIfam" id="TIGR00350">
    <property type="entry name" value="lytR_cpsA_psr"/>
    <property type="match status" value="1"/>
</dbReference>
<evidence type="ECO:0000313" key="3">
    <source>
        <dbReference type="EMBL" id="MFB0833946.1"/>
    </source>
</evidence>
<dbReference type="Proteomes" id="UP001575652">
    <property type="component" value="Unassembled WGS sequence"/>
</dbReference>
<dbReference type="Gene3D" id="3.40.630.190">
    <property type="entry name" value="LCP protein"/>
    <property type="match status" value="1"/>
</dbReference>
<organism evidence="3 4">
    <name type="scientific">Arthrobacter halodurans</name>
    <dbReference type="NCBI Taxonomy" id="516699"/>
    <lineage>
        <taxon>Bacteria</taxon>
        <taxon>Bacillati</taxon>
        <taxon>Actinomycetota</taxon>
        <taxon>Actinomycetes</taxon>
        <taxon>Micrococcales</taxon>
        <taxon>Micrococcaceae</taxon>
        <taxon>Arthrobacter</taxon>
    </lineage>
</organism>
<reference evidence="3 4" key="1">
    <citation type="submission" date="2024-09" db="EMBL/GenBank/DDBJ databases">
        <authorList>
            <person name="Salinas-Garcia M.A."/>
            <person name="Prieme A."/>
        </authorList>
    </citation>
    <scope>NUCLEOTIDE SEQUENCE [LARGE SCALE GENOMIC DNA]</scope>
    <source>
        <strain evidence="3 4">DSM 21081</strain>
    </source>
</reference>
<sequence length="326" mass="34560">MRATILTLSGILIVAGVVAGGYLLSLANSFDSKSETITEAFPAETARPAVQETASDATNILLLGSDERGGSGETENLVGVPNAGRADSMMLVHIPGNREGVYAASLMRDMWVGVPDRGEHKLNAAYSFGGVPLTVQTVESLLDTRIDHVASIDMEGFEGLTDAIGGVDINVPIAFEPRHLDGHFFEEGAQHMNGEQALAFVRERYAFKDGDYQRVRNQQLFVKAVLGKLLDRDTLTNPGRVASVVDSLSPYVGVDNSLNAAKLAQLGVGLSGVRKDDLHFFTLPTAGVGRSADGQSIVLPDTEAIDALGEALSTDEVAAYMAANDL</sequence>
<comment type="similarity">
    <text evidence="1">Belongs to the LytR/CpsA/Psr (LCP) family.</text>
</comment>
<gene>
    <name evidence="3" type="ORF">ACETWP_05030</name>
</gene>
<dbReference type="InterPro" id="IPR050922">
    <property type="entry name" value="LytR/CpsA/Psr_CW_biosynth"/>
</dbReference>
<comment type="caution">
    <text evidence="3">The sequence shown here is derived from an EMBL/GenBank/DDBJ whole genome shotgun (WGS) entry which is preliminary data.</text>
</comment>
<dbReference type="Pfam" id="PF03816">
    <property type="entry name" value="LytR_cpsA_psr"/>
    <property type="match status" value="1"/>
</dbReference>
<evidence type="ECO:0000259" key="2">
    <source>
        <dbReference type="Pfam" id="PF03816"/>
    </source>
</evidence>
<name>A0ABV4UKW9_9MICC</name>
<proteinExistence type="inferred from homology"/>
<dbReference type="RefSeq" id="WP_373971122.1">
    <property type="nucleotide sequence ID" value="NZ_JBHDLJ010000003.1"/>
</dbReference>
<protein>
    <submittedName>
        <fullName evidence="3">LCP family protein</fullName>
    </submittedName>
</protein>
<feature type="domain" description="Cell envelope-related transcriptional attenuator" evidence="2">
    <location>
        <begin position="85"/>
        <end position="229"/>
    </location>
</feature>
<evidence type="ECO:0000256" key="1">
    <source>
        <dbReference type="ARBA" id="ARBA00006068"/>
    </source>
</evidence>
<dbReference type="PANTHER" id="PTHR33392:SF6">
    <property type="entry name" value="POLYISOPRENYL-TEICHOIC ACID--PEPTIDOGLYCAN TEICHOIC ACID TRANSFERASE TAGU"/>
    <property type="match status" value="1"/>
</dbReference>
<dbReference type="EMBL" id="JBHDLJ010000003">
    <property type="protein sequence ID" value="MFB0833946.1"/>
    <property type="molecule type" value="Genomic_DNA"/>
</dbReference>
<accession>A0ABV4UKW9</accession>